<evidence type="ECO:0000313" key="2">
    <source>
        <dbReference type="EMBL" id="PRP66029.1"/>
    </source>
</evidence>
<sequence>MFFAFAKANSQTSPTNISKKSYSITKDSSREELFDIIDELKTDHQLEVKLFAYQRNENHVKELGIAVKPVNEDWIEYVANNENGIDPICMVVGDGSVDRLSLCNEPIVQAEIANTLQQPSNILAESETSVPLNITRTQELDSLRAVATLASIERQSARQEQQMDRVKSQNEQLEQIKETLSTDTDSIKMEKALRKKELQELQVEVSRSRRERQTLAYNNERAKAKRDSLQAQQQRLQETLLKQEEMLAQALAQQARYEELIKKQQEVIEEQGLKSETAESLKAYRKAMLGEDDGSNFKSQGYLIFALEQCLYKVYDGYSIVYGNQGNFLFTINEELKQTPMSGTLKIQGESFTYNYSGNVLYIKNENGDLVNQNGEPLDTLNKF</sequence>
<evidence type="ECO:0000256" key="1">
    <source>
        <dbReference type="SAM" id="MobiDB-lite"/>
    </source>
</evidence>
<comment type="caution">
    <text evidence="2">The sequence shown here is derived from an EMBL/GenBank/DDBJ whole genome shotgun (WGS) entry which is preliminary data.</text>
</comment>
<proteinExistence type="predicted"/>
<protein>
    <submittedName>
        <fullName evidence="2">Uncharacterized protein</fullName>
    </submittedName>
</protein>
<accession>A0A2S9WRD8</accession>
<evidence type="ECO:0000313" key="3">
    <source>
        <dbReference type="Proteomes" id="UP000239532"/>
    </source>
</evidence>
<name>A0A2S9WRD8_9FLAO</name>
<feature type="compositionally biased region" description="Polar residues" evidence="1">
    <location>
        <begin position="169"/>
        <end position="182"/>
    </location>
</feature>
<dbReference type="AlphaFoldDB" id="A0A2S9WRD8"/>
<reference evidence="2 3" key="1">
    <citation type="submission" date="2016-11" db="EMBL/GenBank/DDBJ databases">
        <title>Trade-off between light-utilization and light-protection in marine flavobacteria.</title>
        <authorList>
            <person name="Kumagai Y."/>
        </authorList>
    </citation>
    <scope>NUCLEOTIDE SEQUENCE [LARGE SCALE GENOMIC DNA]</scope>
    <source>
        <strain evidence="2 3">JCM 17109</strain>
    </source>
</reference>
<dbReference type="Proteomes" id="UP000239532">
    <property type="component" value="Unassembled WGS sequence"/>
</dbReference>
<keyword evidence="3" id="KW-1185">Reference proteome</keyword>
<feature type="compositionally biased region" description="Basic and acidic residues" evidence="1">
    <location>
        <begin position="156"/>
        <end position="168"/>
    </location>
</feature>
<organism evidence="2 3">
    <name type="scientific">Nonlabens agnitus</name>
    <dbReference type="NCBI Taxonomy" id="870484"/>
    <lineage>
        <taxon>Bacteria</taxon>
        <taxon>Pseudomonadati</taxon>
        <taxon>Bacteroidota</taxon>
        <taxon>Flavobacteriia</taxon>
        <taxon>Flavobacteriales</taxon>
        <taxon>Flavobacteriaceae</taxon>
        <taxon>Nonlabens</taxon>
    </lineage>
</organism>
<gene>
    <name evidence="2" type="ORF">BST86_02490</name>
</gene>
<dbReference type="EMBL" id="MQUC01000003">
    <property type="protein sequence ID" value="PRP66029.1"/>
    <property type="molecule type" value="Genomic_DNA"/>
</dbReference>
<feature type="region of interest" description="Disordered" evidence="1">
    <location>
        <begin position="156"/>
        <end position="182"/>
    </location>
</feature>